<evidence type="ECO:0000256" key="5">
    <source>
        <dbReference type="ARBA" id="ARBA00022801"/>
    </source>
</evidence>
<protein>
    <recommendedName>
        <fullName evidence="9">Beta-xylanase</fullName>
        <ecNumber evidence="9">3.2.1.8</ecNumber>
    </recommendedName>
</protein>
<comment type="catalytic activity">
    <reaction evidence="1 9">
        <text>Endohydrolysis of (1-&gt;4)-beta-D-xylosidic linkages in xylans.</text>
        <dbReference type="EC" id="3.2.1.8"/>
    </reaction>
</comment>
<sequence length="410" mass="44620">MRLRRLVHAGVLAVVAVGSLGTVAASAHDATPAKPQEQTLRSLAARHGLYFGTAVDPAAYAADATYKTMVDTQFSTVTAENAMKWESLEPTRGTYNWGPADALIDNAVRNRQLVRGHVLVWHSQVPGWLSAGINDGSIDGPQLRALLKQHITAVVSHFKGRIWQWDVVNEAVSDPWETPSAIHLGGNAGSFKQKWADLLGPDYLAEAFRAARAADPKALLFYNDYNIEAFGDGGAGDKTQFVYDLVKRLRAGGVPIDGVGSQGHLATQYGNYDVFQVADALRRFTDLGLAVALTEVDARSLTQNAADPTLPVPGADVSARDQAAAYNYHVLLQACLMNRHCLSFTVWGFTDRYSWIPGWFKNPPEGLGCLWDASYNPKKSLRTVQGDLVAAGPPLVQPRIPQAPRQLPRR</sequence>
<evidence type="ECO:0000256" key="2">
    <source>
        <dbReference type="ARBA" id="ARBA00007495"/>
    </source>
</evidence>
<dbReference type="PANTHER" id="PTHR31490">
    <property type="entry name" value="GLYCOSYL HYDROLASE"/>
    <property type="match status" value="1"/>
</dbReference>
<dbReference type="Pfam" id="PF00331">
    <property type="entry name" value="Glyco_hydro_10"/>
    <property type="match status" value="1"/>
</dbReference>
<dbReference type="InterPro" id="IPR044846">
    <property type="entry name" value="GH10"/>
</dbReference>
<dbReference type="EMBL" id="BAAAQD010000010">
    <property type="protein sequence ID" value="GAA1527107.1"/>
    <property type="molecule type" value="Genomic_DNA"/>
</dbReference>
<dbReference type="SMART" id="SM00633">
    <property type="entry name" value="Glyco_10"/>
    <property type="match status" value="1"/>
</dbReference>
<dbReference type="PRINTS" id="PR00134">
    <property type="entry name" value="GLHYDRLASE10"/>
</dbReference>
<evidence type="ECO:0000256" key="6">
    <source>
        <dbReference type="ARBA" id="ARBA00023277"/>
    </source>
</evidence>
<evidence type="ECO:0000313" key="13">
    <source>
        <dbReference type="Proteomes" id="UP001501470"/>
    </source>
</evidence>
<dbReference type="PANTHER" id="PTHR31490:SF88">
    <property type="entry name" value="BETA-XYLANASE"/>
    <property type="match status" value="1"/>
</dbReference>
<evidence type="ECO:0000256" key="7">
    <source>
        <dbReference type="ARBA" id="ARBA00023295"/>
    </source>
</evidence>
<keyword evidence="8 9" id="KW-0624">Polysaccharide degradation</keyword>
<dbReference type="Proteomes" id="UP001501470">
    <property type="component" value="Unassembled WGS sequence"/>
</dbReference>
<dbReference type="InterPro" id="IPR017853">
    <property type="entry name" value="GH"/>
</dbReference>
<evidence type="ECO:0000259" key="11">
    <source>
        <dbReference type="PROSITE" id="PS51760"/>
    </source>
</evidence>
<keyword evidence="6 9" id="KW-0119">Carbohydrate metabolism</keyword>
<comment type="similarity">
    <text evidence="2 9">Belongs to the glycosyl hydrolase 10 (cellulase F) family.</text>
</comment>
<comment type="caution">
    <text evidence="12">The sequence shown here is derived from an EMBL/GenBank/DDBJ whole genome shotgun (WGS) entry which is preliminary data.</text>
</comment>
<evidence type="ECO:0000256" key="10">
    <source>
        <dbReference type="SAM" id="SignalP"/>
    </source>
</evidence>
<keyword evidence="7 9" id="KW-0326">Glycosidase</keyword>
<evidence type="ECO:0000256" key="3">
    <source>
        <dbReference type="ARBA" id="ARBA00022651"/>
    </source>
</evidence>
<gene>
    <name evidence="12" type="ORF">GCM10009827_050120</name>
</gene>
<keyword evidence="4 10" id="KW-0732">Signal</keyword>
<accession>A0ABN2AU14</accession>
<evidence type="ECO:0000256" key="9">
    <source>
        <dbReference type="RuleBase" id="RU361174"/>
    </source>
</evidence>
<dbReference type="Gene3D" id="3.20.20.80">
    <property type="entry name" value="Glycosidases"/>
    <property type="match status" value="1"/>
</dbReference>
<evidence type="ECO:0000256" key="4">
    <source>
        <dbReference type="ARBA" id="ARBA00022729"/>
    </source>
</evidence>
<keyword evidence="3" id="KW-0858">Xylan degradation</keyword>
<reference evidence="12 13" key="1">
    <citation type="journal article" date="2019" name="Int. J. Syst. Evol. Microbiol.">
        <title>The Global Catalogue of Microorganisms (GCM) 10K type strain sequencing project: providing services to taxonomists for standard genome sequencing and annotation.</title>
        <authorList>
            <consortium name="The Broad Institute Genomics Platform"/>
            <consortium name="The Broad Institute Genome Sequencing Center for Infectious Disease"/>
            <person name="Wu L."/>
            <person name="Ma J."/>
        </authorList>
    </citation>
    <scope>NUCLEOTIDE SEQUENCE [LARGE SCALE GENOMIC DNA]</scope>
    <source>
        <strain evidence="12 13">JCM 15933</strain>
    </source>
</reference>
<feature type="signal peptide" evidence="10">
    <location>
        <begin position="1"/>
        <end position="27"/>
    </location>
</feature>
<feature type="chain" id="PRO_5046059976" description="Beta-xylanase" evidence="10">
    <location>
        <begin position="28"/>
        <end position="410"/>
    </location>
</feature>
<evidence type="ECO:0000256" key="8">
    <source>
        <dbReference type="ARBA" id="ARBA00023326"/>
    </source>
</evidence>
<evidence type="ECO:0000256" key="1">
    <source>
        <dbReference type="ARBA" id="ARBA00000681"/>
    </source>
</evidence>
<proteinExistence type="inferred from homology"/>
<name>A0ABN2AU14_9ACTN</name>
<dbReference type="EC" id="3.2.1.8" evidence="9"/>
<dbReference type="RefSeq" id="WP_344504515.1">
    <property type="nucleotide sequence ID" value="NZ_BAAAQD010000010.1"/>
</dbReference>
<feature type="domain" description="GH10" evidence="11">
    <location>
        <begin position="34"/>
        <end position="387"/>
    </location>
</feature>
<keyword evidence="13" id="KW-1185">Reference proteome</keyword>
<dbReference type="SUPFAM" id="SSF51445">
    <property type="entry name" value="(Trans)glycosidases"/>
    <property type="match status" value="1"/>
</dbReference>
<evidence type="ECO:0000313" key="12">
    <source>
        <dbReference type="EMBL" id="GAA1527107.1"/>
    </source>
</evidence>
<organism evidence="12 13">
    <name type="scientific">Dactylosporangium maewongense</name>
    <dbReference type="NCBI Taxonomy" id="634393"/>
    <lineage>
        <taxon>Bacteria</taxon>
        <taxon>Bacillati</taxon>
        <taxon>Actinomycetota</taxon>
        <taxon>Actinomycetes</taxon>
        <taxon>Micromonosporales</taxon>
        <taxon>Micromonosporaceae</taxon>
        <taxon>Dactylosporangium</taxon>
    </lineage>
</organism>
<dbReference type="PROSITE" id="PS51760">
    <property type="entry name" value="GH10_2"/>
    <property type="match status" value="1"/>
</dbReference>
<keyword evidence="5 9" id="KW-0378">Hydrolase</keyword>
<dbReference type="InterPro" id="IPR001000">
    <property type="entry name" value="GH10_dom"/>
</dbReference>